<dbReference type="Proteomes" id="UP000187203">
    <property type="component" value="Unassembled WGS sequence"/>
</dbReference>
<organism evidence="2 3">
    <name type="scientific">Corchorus olitorius</name>
    <dbReference type="NCBI Taxonomy" id="93759"/>
    <lineage>
        <taxon>Eukaryota</taxon>
        <taxon>Viridiplantae</taxon>
        <taxon>Streptophyta</taxon>
        <taxon>Embryophyta</taxon>
        <taxon>Tracheophyta</taxon>
        <taxon>Spermatophyta</taxon>
        <taxon>Magnoliopsida</taxon>
        <taxon>eudicotyledons</taxon>
        <taxon>Gunneridae</taxon>
        <taxon>Pentapetalae</taxon>
        <taxon>rosids</taxon>
        <taxon>malvids</taxon>
        <taxon>Malvales</taxon>
        <taxon>Malvaceae</taxon>
        <taxon>Grewioideae</taxon>
        <taxon>Apeibeae</taxon>
        <taxon>Corchorus</taxon>
    </lineage>
</organism>
<feature type="compositionally biased region" description="Basic and acidic residues" evidence="1">
    <location>
        <begin position="1"/>
        <end position="12"/>
    </location>
</feature>
<feature type="region of interest" description="Disordered" evidence="1">
    <location>
        <begin position="1"/>
        <end position="80"/>
    </location>
</feature>
<gene>
    <name evidence="2" type="ORF">COLO4_38319</name>
</gene>
<protein>
    <submittedName>
        <fullName evidence="2">Uncharacterized protein</fullName>
    </submittedName>
</protein>
<evidence type="ECO:0000256" key="1">
    <source>
        <dbReference type="SAM" id="MobiDB-lite"/>
    </source>
</evidence>
<feature type="compositionally biased region" description="Basic and acidic residues" evidence="1">
    <location>
        <begin position="22"/>
        <end position="31"/>
    </location>
</feature>
<feature type="compositionally biased region" description="Basic and acidic residues" evidence="1">
    <location>
        <begin position="43"/>
        <end position="80"/>
    </location>
</feature>
<dbReference type="EMBL" id="AWUE01024748">
    <property type="protein sequence ID" value="OMO49881.1"/>
    <property type="molecule type" value="Genomic_DNA"/>
</dbReference>
<proteinExistence type="predicted"/>
<evidence type="ECO:0000313" key="2">
    <source>
        <dbReference type="EMBL" id="OMO49881.1"/>
    </source>
</evidence>
<dbReference type="AlphaFoldDB" id="A0A1R3FVL0"/>
<name>A0A1R3FVL0_9ROSI</name>
<accession>A0A1R3FVL0</accession>
<keyword evidence="3" id="KW-1185">Reference proteome</keyword>
<comment type="caution">
    <text evidence="2">The sequence shown here is derived from an EMBL/GenBank/DDBJ whole genome shotgun (WGS) entry which is preliminary data.</text>
</comment>
<evidence type="ECO:0000313" key="3">
    <source>
        <dbReference type="Proteomes" id="UP000187203"/>
    </source>
</evidence>
<reference evidence="3" key="1">
    <citation type="submission" date="2013-09" db="EMBL/GenBank/DDBJ databases">
        <title>Corchorus olitorius genome sequencing.</title>
        <authorList>
            <person name="Alam M."/>
            <person name="Haque M.S."/>
            <person name="Islam M.S."/>
            <person name="Emdad E.M."/>
            <person name="Islam M.M."/>
            <person name="Ahmed B."/>
            <person name="Halim A."/>
            <person name="Hossen Q.M.M."/>
            <person name="Hossain M.Z."/>
            <person name="Ahmed R."/>
            <person name="Khan M.M."/>
            <person name="Islam R."/>
            <person name="Rashid M.M."/>
            <person name="Khan S.A."/>
            <person name="Rahman M.S."/>
            <person name="Alam M."/>
            <person name="Yahiya A.S."/>
            <person name="Khan M.S."/>
            <person name="Azam M.S."/>
            <person name="Haque T."/>
            <person name="Lashkar M.Z.H."/>
            <person name="Akhand A.I."/>
            <person name="Morshed G."/>
            <person name="Roy S."/>
            <person name="Uddin K.S."/>
            <person name="Rabeya T."/>
            <person name="Hossain A.S."/>
            <person name="Chowdhury A."/>
            <person name="Snigdha A.R."/>
            <person name="Mortoza M.S."/>
            <person name="Matin S.A."/>
            <person name="Hoque S.M.E."/>
            <person name="Islam M.K."/>
            <person name="Roy D.K."/>
            <person name="Haider R."/>
            <person name="Moosa M.M."/>
            <person name="Elias S.M."/>
            <person name="Hasan A.M."/>
            <person name="Jahan S."/>
            <person name="Shafiuddin M."/>
            <person name="Mahmood N."/>
            <person name="Shommy N.S."/>
        </authorList>
    </citation>
    <scope>NUCLEOTIDE SEQUENCE [LARGE SCALE GENOMIC DNA]</scope>
    <source>
        <strain evidence="3">cv. O-4</strain>
    </source>
</reference>
<sequence>MATKIEKKKNDEQINQTNPMGWRDKRDEMRERKGKAKLALCSIKRERDTGHEQGRKRKDKAEQNTKKHPRASETKTQRIT</sequence>